<dbReference type="Pfam" id="PF02562">
    <property type="entry name" value="PhoH"/>
    <property type="match status" value="1"/>
</dbReference>
<dbReference type="Proteomes" id="UP001165561">
    <property type="component" value="Unassembled WGS sequence"/>
</dbReference>
<comment type="caution">
    <text evidence="4">The sequence shown here is derived from an EMBL/GenBank/DDBJ whole genome shotgun (WGS) entry which is preliminary data.</text>
</comment>
<organism evidence="4 5">
    <name type="scientific">Georgenia halotolerans</name>
    <dbReference type="NCBI Taxonomy" id="3028317"/>
    <lineage>
        <taxon>Bacteria</taxon>
        <taxon>Bacillati</taxon>
        <taxon>Actinomycetota</taxon>
        <taxon>Actinomycetes</taxon>
        <taxon>Micrococcales</taxon>
        <taxon>Bogoriellaceae</taxon>
        <taxon>Georgenia</taxon>
    </lineage>
</organism>
<feature type="domain" description="PhoH-like protein" evidence="3">
    <location>
        <begin position="3"/>
        <end position="103"/>
    </location>
</feature>
<sequence>VLEEVMARGMLEVLPLTHIRGRSLHDSYVIVDEAQSLERNVLLTVLSRVGQNSKVILTHDVAQRDNLRVGRHDGVVAVVEALKGRDLFAHVTLTRSERSAVAALVTELLEGGEA</sequence>
<keyword evidence="5" id="KW-1185">Reference proteome</keyword>
<proteinExistence type="predicted"/>
<dbReference type="PANTHER" id="PTHR30473">
    <property type="entry name" value="PROTEIN PHOH"/>
    <property type="match status" value="1"/>
</dbReference>
<evidence type="ECO:0000259" key="3">
    <source>
        <dbReference type="Pfam" id="PF02562"/>
    </source>
</evidence>
<dbReference type="SUPFAM" id="SSF52540">
    <property type="entry name" value="P-loop containing nucleoside triphosphate hydrolases"/>
    <property type="match status" value="1"/>
</dbReference>
<dbReference type="PANTHER" id="PTHR30473:SF2">
    <property type="entry name" value="PIN DOMAIN-CONTAINING PROTEIN"/>
    <property type="match status" value="1"/>
</dbReference>
<protein>
    <submittedName>
        <fullName evidence="4">PhoH family protein</fullName>
    </submittedName>
</protein>
<reference evidence="4" key="1">
    <citation type="submission" date="2023-02" db="EMBL/GenBank/DDBJ databases">
        <title>Georgenia sp.10Sc9-8, isolated from a soil sample collected from the Taklamakan desert.</title>
        <authorList>
            <person name="Liu S."/>
        </authorList>
    </citation>
    <scope>NUCLEOTIDE SEQUENCE</scope>
    <source>
        <strain evidence="4">10Sc9-8</strain>
    </source>
</reference>
<evidence type="ECO:0000256" key="2">
    <source>
        <dbReference type="ARBA" id="ARBA00022840"/>
    </source>
</evidence>
<dbReference type="EMBL" id="JARACI010000400">
    <property type="protein sequence ID" value="MDD9205290.1"/>
    <property type="molecule type" value="Genomic_DNA"/>
</dbReference>
<evidence type="ECO:0000313" key="4">
    <source>
        <dbReference type="EMBL" id="MDD9205290.1"/>
    </source>
</evidence>
<name>A0ABT5TTA4_9MICO</name>
<gene>
    <name evidence="4" type="ORF">PU560_02270</name>
</gene>
<keyword evidence="1" id="KW-0547">Nucleotide-binding</keyword>
<dbReference type="Gene3D" id="3.40.50.300">
    <property type="entry name" value="P-loop containing nucleotide triphosphate hydrolases"/>
    <property type="match status" value="1"/>
</dbReference>
<evidence type="ECO:0000313" key="5">
    <source>
        <dbReference type="Proteomes" id="UP001165561"/>
    </source>
</evidence>
<accession>A0ABT5TTA4</accession>
<feature type="non-terminal residue" evidence="4">
    <location>
        <position position="1"/>
    </location>
</feature>
<dbReference type="InterPro" id="IPR027417">
    <property type="entry name" value="P-loop_NTPase"/>
</dbReference>
<keyword evidence="2" id="KW-0067">ATP-binding</keyword>
<dbReference type="InterPro" id="IPR051451">
    <property type="entry name" value="PhoH2-like"/>
</dbReference>
<dbReference type="InterPro" id="IPR003714">
    <property type="entry name" value="PhoH"/>
</dbReference>
<evidence type="ECO:0000256" key="1">
    <source>
        <dbReference type="ARBA" id="ARBA00022741"/>
    </source>
</evidence>